<protein>
    <submittedName>
        <fullName evidence="1">Uncharacterized protein</fullName>
    </submittedName>
</protein>
<dbReference type="AlphaFoldDB" id="A0A7D5L3L1"/>
<evidence type="ECO:0000313" key="1">
    <source>
        <dbReference type="EMBL" id="QLG50665.1"/>
    </source>
</evidence>
<dbReference type="OrthoDB" id="242196at2157"/>
<organism evidence="1 2">
    <name type="scientific">Natrinema halophilum</name>
    <dbReference type="NCBI Taxonomy" id="1699371"/>
    <lineage>
        <taxon>Archaea</taxon>
        <taxon>Methanobacteriati</taxon>
        <taxon>Methanobacteriota</taxon>
        <taxon>Stenosarchaea group</taxon>
        <taxon>Halobacteria</taxon>
        <taxon>Halobacteriales</taxon>
        <taxon>Natrialbaceae</taxon>
        <taxon>Natrinema</taxon>
    </lineage>
</organism>
<reference evidence="1 2" key="1">
    <citation type="submission" date="2020-07" db="EMBL/GenBank/DDBJ databases">
        <authorList>
            <person name="Cui H."/>
        </authorList>
    </citation>
    <scope>NUCLEOTIDE SEQUENCE [LARGE SCALE GENOMIC DNA]</scope>
    <source>
        <strain evidence="1 2">YPL8</strain>
    </source>
</reference>
<gene>
    <name evidence="1" type="ORF">HYG82_18405</name>
</gene>
<dbReference type="GeneID" id="56035306"/>
<keyword evidence="2" id="KW-1185">Reference proteome</keyword>
<dbReference type="EMBL" id="CP058601">
    <property type="protein sequence ID" value="QLG50665.1"/>
    <property type="molecule type" value="Genomic_DNA"/>
</dbReference>
<name>A0A7D5L3L1_9EURY</name>
<dbReference type="Proteomes" id="UP000509241">
    <property type="component" value="Chromosome"/>
</dbReference>
<accession>A0A7D5L3L1</accession>
<proteinExistence type="predicted"/>
<dbReference type="RefSeq" id="WP_179263383.1">
    <property type="nucleotide sequence ID" value="NZ_CP058601.1"/>
</dbReference>
<sequence>MNAATRYVEASKSGSPLRAYVADHGQGVSQSDLKHTEIAGRSITLSNDVNADDQDLISDGIRVTDPAEKSCFSNSLGMWKFNERFSYVEGFAVMGDLDVGGIEHAWCLLDGEHLVDPTTASFDHYYGVVIDDPEILHRYAEEYPHEGILGNHKNRHAFLRDRGYID</sequence>
<evidence type="ECO:0000313" key="2">
    <source>
        <dbReference type="Proteomes" id="UP000509241"/>
    </source>
</evidence>
<dbReference type="KEGG" id="haly:HYG82_18405"/>